<feature type="region of interest" description="Disordered" evidence="1">
    <location>
        <begin position="22"/>
        <end position="46"/>
    </location>
</feature>
<evidence type="ECO:0000313" key="4">
    <source>
        <dbReference type="Proteomes" id="UP001174934"/>
    </source>
</evidence>
<name>A0AA39WU38_9PEZI</name>
<dbReference type="PANTHER" id="PTHR39460">
    <property type="entry name" value="EXPRESSED PROTEIN"/>
    <property type="match status" value="1"/>
</dbReference>
<feature type="domain" description="DUF7729" evidence="2">
    <location>
        <begin position="40"/>
        <end position="245"/>
    </location>
</feature>
<dbReference type="AlphaFoldDB" id="A0AA39WU38"/>
<dbReference type="Proteomes" id="UP001174934">
    <property type="component" value="Unassembled WGS sequence"/>
</dbReference>
<evidence type="ECO:0000256" key="1">
    <source>
        <dbReference type="SAM" id="MobiDB-lite"/>
    </source>
</evidence>
<keyword evidence="4" id="KW-1185">Reference proteome</keyword>
<evidence type="ECO:0000313" key="3">
    <source>
        <dbReference type="EMBL" id="KAK0621492.1"/>
    </source>
</evidence>
<sequence length="281" mass="29611">MRKRAVASSTESVSTTLSVAVASSKSSSSVAPSPTAEPSPLPSPLDGSLSSNFTTSSCPAFINSFLADPTFQQCYPFSLLLEGGSRSLFTAYKSIVSITQVLDASCAANVTLCNNYFQGLVQKLTTTDNCAADYNLGNPVVVQTYVALKAYAPTYTATCTKDPESSAYCFAETVTSNLSNVYIYFLPFNMSLANNPVPTCNSCLQNVMSVYHSATANRKQFIANTYVAAANNININCGPDFVNQTLAAEVVSSNGLQGLAGGPSLSLLATLSLVSIIPWLL</sequence>
<gene>
    <name evidence="3" type="ORF">B0T17DRAFT_494094</name>
</gene>
<organism evidence="3 4">
    <name type="scientific">Bombardia bombarda</name>
    <dbReference type="NCBI Taxonomy" id="252184"/>
    <lineage>
        <taxon>Eukaryota</taxon>
        <taxon>Fungi</taxon>
        <taxon>Dikarya</taxon>
        <taxon>Ascomycota</taxon>
        <taxon>Pezizomycotina</taxon>
        <taxon>Sordariomycetes</taxon>
        <taxon>Sordariomycetidae</taxon>
        <taxon>Sordariales</taxon>
        <taxon>Lasiosphaeriaceae</taxon>
        <taxon>Bombardia</taxon>
    </lineage>
</organism>
<protein>
    <recommendedName>
        <fullName evidence="2">DUF7729 domain-containing protein</fullName>
    </recommendedName>
</protein>
<dbReference type="InterPro" id="IPR056146">
    <property type="entry name" value="DUF7729"/>
</dbReference>
<dbReference type="Pfam" id="PF24855">
    <property type="entry name" value="DUF7729"/>
    <property type="match status" value="1"/>
</dbReference>
<feature type="compositionally biased region" description="Low complexity" evidence="1">
    <location>
        <begin position="22"/>
        <end position="34"/>
    </location>
</feature>
<comment type="caution">
    <text evidence="3">The sequence shown here is derived from an EMBL/GenBank/DDBJ whole genome shotgun (WGS) entry which is preliminary data.</text>
</comment>
<accession>A0AA39WU38</accession>
<evidence type="ECO:0000259" key="2">
    <source>
        <dbReference type="Pfam" id="PF24855"/>
    </source>
</evidence>
<proteinExistence type="predicted"/>
<dbReference type="EMBL" id="JAULSR010000004">
    <property type="protein sequence ID" value="KAK0621492.1"/>
    <property type="molecule type" value="Genomic_DNA"/>
</dbReference>
<reference evidence="3" key="1">
    <citation type="submission" date="2023-06" db="EMBL/GenBank/DDBJ databases">
        <title>Genome-scale phylogeny and comparative genomics of the fungal order Sordariales.</title>
        <authorList>
            <consortium name="Lawrence Berkeley National Laboratory"/>
            <person name="Hensen N."/>
            <person name="Bonometti L."/>
            <person name="Westerberg I."/>
            <person name="Brannstrom I.O."/>
            <person name="Guillou S."/>
            <person name="Cros-Aarteil S."/>
            <person name="Calhoun S."/>
            <person name="Haridas S."/>
            <person name="Kuo A."/>
            <person name="Mondo S."/>
            <person name="Pangilinan J."/>
            <person name="Riley R."/>
            <person name="LaButti K."/>
            <person name="Andreopoulos B."/>
            <person name="Lipzen A."/>
            <person name="Chen C."/>
            <person name="Yanf M."/>
            <person name="Daum C."/>
            <person name="Ng V."/>
            <person name="Clum A."/>
            <person name="Steindorff A."/>
            <person name="Ohm R."/>
            <person name="Martin F."/>
            <person name="Silar P."/>
            <person name="Natvig D."/>
            <person name="Lalanne C."/>
            <person name="Gautier V."/>
            <person name="Ament-velasquez S.L."/>
            <person name="Kruys A."/>
            <person name="Hutchinson M.I."/>
            <person name="Powell A.J."/>
            <person name="Barry K."/>
            <person name="Miller A.N."/>
            <person name="Grigoriev I.V."/>
            <person name="Debuchy R."/>
            <person name="Gladieux P."/>
            <person name="Thoren M.H."/>
            <person name="Johannesson H."/>
        </authorList>
    </citation>
    <scope>NUCLEOTIDE SEQUENCE</scope>
    <source>
        <strain evidence="3">SMH3391-2</strain>
    </source>
</reference>
<dbReference type="PANTHER" id="PTHR39460:SF1">
    <property type="entry name" value="C6 TRANSCRIPTION FACTOR"/>
    <property type="match status" value="1"/>
</dbReference>